<dbReference type="InterPro" id="IPR000700">
    <property type="entry name" value="PAS-assoc_C"/>
</dbReference>
<sequence>MLTNLIDNIAFLIALAAAGQLVVSRFHKSSLKYRLVFGVLFGSVALLGMANPVNFAPGVFFDGRSIVLAVAGVVGGSLAAAIAAGMATYYRYQLGGIGAPVGITVILLAALLGVLARQWWQRRSAPPHYGHYLALGVVVQLMQLAAFTQVPGRAGYAFIEQAWWVLLLFYPLATALLCLIFRNFEQQFEEREALQAAQKAVIAEERASMERFHAYFDHSIVGLAITSLEKGWIEVNDALCQTLGYTRDELTRMTWTELTYPEDLAPDLAQFNRMLAGEINSYAMDKRFIHKDGHLIYTRLAVSHVRKPDGSLDYVVAMVEDITERKHSELALENSEKQLRFVLEGSELGFWDWDIAAGKVDRNERWAVMLGYSHSEIQHTVMQWTDFIHPDDRERAWDSIKAVIEERSNFHRLEYRMLHKDGSIRWILDRASVMQRDADGKPVRMCGTHTDITARKQDELELVQHRHHLQKLVEAQTQELRVAKEVAETANVAKSAFLANMSHEIRTPLNAITGMSNILRRSGLTPQQAEKLDKIENAGNHLLEIINAVLDLSKIEAGKFTLEDAPIRVEAIFGNIASMLGQKAQNKGLRFQVETVSLPHNLHGDPTRLQQALLNYASNALKFTDTGHIILRVKEEAQTDTTATLRFEVEDTGIGIASEALPKLFSAFEQADNSTTRKYGGTGLGLAITKKIAEVMGGTAGATSIEGQGSTFWLTAVLRKRLPAAVKTTRTGGETAEQLIQREHVGQRILLAEDEPVNREVAQMLLESVGLKLDLAENGQEAVAKASSGDYALILMDMQMPVLDGLDATRQIRQLPGCTATPILAITANAFAENKDQCFEAGMDDFISKPVIPEVLYETLLKWFEKGRG</sequence>
<evidence type="ECO:0000256" key="17">
    <source>
        <dbReference type="ARBA" id="ARBA00070152"/>
    </source>
</evidence>
<dbReference type="GO" id="GO:0005886">
    <property type="term" value="C:plasma membrane"/>
    <property type="evidence" value="ECO:0007669"/>
    <property type="project" value="UniProtKB-SubCell"/>
</dbReference>
<dbReference type="GO" id="GO:0071555">
    <property type="term" value="P:cell wall organization"/>
    <property type="evidence" value="ECO:0007669"/>
    <property type="project" value="InterPro"/>
</dbReference>
<evidence type="ECO:0000256" key="19">
    <source>
        <dbReference type="SAM" id="Phobius"/>
    </source>
</evidence>
<dbReference type="InterPro" id="IPR035965">
    <property type="entry name" value="PAS-like_dom_sf"/>
</dbReference>
<keyword evidence="11" id="KW-0418">Kinase</keyword>
<dbReference type="Gene3D" id="3.40.50.2300">
    <property type="match status" value="1"/>
</dbReference>
<evidence type="ECO:0000256" key="6">
    <source>
        <dbReference type="ARBA" id="ARBA00022553"/>
    </source>
</evidence>
<evidence type="ECO:0000256" key="11">
    <source>
        <dbReference type="ARBA" id="ARBA00022777"/>
    </source>
</evidence>
<dbReference type="GO" id="GO:0005524">
    <property type="term" value="F:ATP binding"/>
    <property type="evidence" value="ECO:0007669"/>
    <property type="project" value="UniProtKB-KW"/>
</dbReference>
<evidence type="ECO:0000256" key="4">
    <source>
        <dbReference type="ARBA" id="ARBA00022475"/>
    </source>
</evidence>
<keyword evidence="14" id="KW-0902">Two-component regulatory system</keyword>
<dbReference type="PROSITE" id="PS50112">
    <property type="entry name" value="PAS"/>
    <property type="match status" value="2"/>
</dbReference>
<dbReference type="SUPFAM" id="SSF55785">
    <property type="entry name" value="PYP-like sensor domain (PAS domain)"/>
    <property type="match status" value="2"/>
</dbReference>
<dbReference type="Proteomes" id="UP000070186">
    <property type="component" value="Unassembled WGS sequence"/>
</dbReference>
<evidence type="ECO:0000256" key="7">
    <source>
        <dbReference type="ARBA" id="ARBA00022679"/>
    </source>
</evidence>
<evidence type="ECO:0000259" key="22">
    <source>
        <dbReference type="PROSITE" id="PS50112"/>
    </source>
</evidence>
<dbReference type="InterPro" id="IPR005467">
    <property type="entry name" value="His_kinase_dom"/>
</dbReference>
<dbReference type="AlphaFoldDB" id="A0A133XFN0"/>
<keyword evidence="13 19" id="KW-1133">Transmembrane helix</keyword>
<evidence type="ECO:0000256" key="10">
    <source>
        <dbReference type="ARBA" id="ARBA00022741"/>
    </source>
</evidence>
<evidence type="ECO:0000256" key="3">
    <source>
        <dbReference type="ARBA" id="ARBA00012438"/>
    </source>
</evidence>
<keyword evidence="7" id="KW-0808">Transferase</keyword>
<name>A0A133XFN0_9RHOO</name>
<evidence type="ECO:0000259" key="21">
    <source>
        <dbReference type="PROSITE" id="PS50110"/>
    </source>
</evidence>
<comment type="catalytic activity">
    <reaction evidence="1">
        <text>ATP + protein L-histidine = ADP + protein N-phospho-L-histidine.</text>
        <dbReference type="EC" id="2.7.13.3"/>
    </reaction>
</comment>
<feature type="domain" description="Response regulatory" evidence="21">
    <location>
        <begin position="748"/>
        <end position="864"/>
    </location>
</feature>
<dbReference type="InterPro" id="IPR003661">
    <property type="entry name" value="HisK_dim/P_dom"/>
</dbReference>
<dbReference type="InterPro" id="IPR011006">
    <property type="entry name" value="CheY-like_superfamily"/>
</dbReference>
<dbReference type="Gene3D" id="3.30.565.10">
    <property type="entry name" value="Histidine kinase-like ATPase, C-terminal domain"/>
    <property type="match status" value="1"/>
</dbReference>
<keyword evidence="10" id="KW-0547">Nucleotide-binding</keyword>
<keyword evidence="15 19" id="KW-0472">Membrane</keyword>
<organism evidence="24 25">
    <name type="scientific">Dechloromonas denitrificans</name>
    <dbReference type="NCBI Taxonomy" id="281362"/>
    <lineage>
        <taxon>Bacteria</taxon>
        <taxon>Pseudomonadati</taxon>
        <taxon>Pseudomonadota</taxon>
        <taxon>Betaproteobacteria</taxon>
        <taxon>Rhodocyclales</taxon>
        <taxon>Azonexaceae</taxon>
        <taxon>Dechloromonas</taxon>
    </lineage>
</organism>
<comment type="caution">
    <text evidence="24">The sequence shown here is derived from an EMBL/GenBank/DDBJ whole genome shotgun (WGS) entry which is preliminary data.</text>
</comment>
<feature type="transmembrane region" description="Helical" evidence="19">
    <location>
        <begin position="35"/>
        <end position="53"/>
    </location>
</feature>
<dbReference type="InterPro" id="IPR000014">
    <property type="entry name" value="PAS"/>
</dbReference>
<evidence type="ECO:0000256" key="12">
    <source>
        <dbReference type="ARBA" id="ARBA00022840"/>
    </source>
</evidence>
<dbReference type="Pfam" id="PF07694">
    <property type="entry name" value="5TM-5TMR_LYT"/>
    <property type="match status" value="1"/>
</dbReference>
<dbReference type="PROSITE" id="PS50113">
    <property type="entry name" value="PAC"/>
    <property type="match status" value="2"/>
</dbReference>
<dbReference type="FunFam" id="2.10.70.100:FF:000001">
    <property type="entry name" value="Sensory transduction histidine kinase"/>
    <property type="match status" value="1"/>
</dbReference>
<keyword evidence="5" id="KW-0997">Cell inner membrane</keyword>
<dbReference type="InterPro" id="IPR004358">
    <property type="entry name" value="Sig_transdc_His_kin-like_C"/>
</dbReference>
<dbReference type="FunFam" id="1.10.287.130:FF:000004">
    <property type="entry name" value="Ethylene receptor 1"/>
    <property type="match status" value="1"/>
</dbReference>
<dbReference type="EC" id="2.7.13.3" evidence="3"/>
<dbReference type="NCBIfam" id="TIGR00229">
    <property type="entry name" value="sensory_box"/>
    <property type="match status" value="2"/>
</dbReference>
<accession>A0A133XFN0</accession>
<dbReference type="Gene3D" id="2.10.70.100">
    <property type="match status" value="1"/>
</dbReference>
<feature type="transmembrane region" description="Helical" evidence="19">
    <location>
        <begin position="6"/>
        <end position="23"/>
    </location>
</feature>
<evidence type="ECO:0000256" key="14">
    <source>
        <dbReference type="ARBA" id="ARBA00023012"/>
    </source>
</evidence>
<dbReference type="InterPro" id="IPR013655">
    <property type="entry name" value="PAS_fold_3"/>
</dbReference>
<feature type="transmembrane region" description="Helical" evidence="19">
    <location>
        <begin position="132"/>
        <end position="150"/>
    </location>
</feature>
<feature type="domain" description="PAS" evidence="22">
    <location>
        <begin position="208"/>
        <end position="278"/>
    </location>
</feature>
<feature type="modified residue" description="4-aspartylphosphate" evidence="18">
    <location>
        <position position="797"/>
    </location>
</feature>
<feature type="transmembrane region" description="Helical" evidence="19">
    <location>
        <begin position="65"/>
        <end position="90"/>
    </location>
</feature>
<dbReference type="CDD" id="cd00082">
    <property type="entry name" value="HisKA"/>
    <property type="match status" value="1"/>
</dbReference>
<protein>
    <recommendedName>
        <fullName evidence="17">Virulence sensor protein BvgS</fullName>
        <ecNumber evidence="3">2.7.13.3</ecNumber>
    </recommendedName>
</protein>
<comment type="subcellular location">
    <subcellularLocation>
        <location evidence="2">Cell inner membrane</location>
        <topology evidence="2">Multi-pass membrane protein</topology>
    </subcellularLocation>
</comment>
<dbReference type="SUPFAM" id="SSF47384">
    <property type="entry name" value="Homodimeric domain of signal transducing histidine kinase"/>
    <property type="match status" value="1"/>
</dbReference>
<gene>
    <name evidence="24" type="ORF">AT959_17625</name>
</gene>
<dbReference type="InterPro" id="IPR003594">
    <property type="entry name" value="HATPase_dom"/>
</dbReference>
<evidence type="ECO:0000256" key="1">
    <source>
        <dbReference type="ARBA" id="ARBA00000085"/>
    </source>
</evidence>
<dbReference type="Pfam" id="PF08447">
    <property type="entry name" value="PAS_3"/>
    <property type="match status" value="2"/>
</dbReference>
<feature type="transmembrane region" description="Helical" evidence="19">
    <location>
        <begin position="97"/>
        <end position="120"/>
    </location>
</feature>
<dbReference type="SMART" id="SM00086">
    <property type="entry name" value="PAC"/>
    <property type="match status" value="2"/>
</dbReference>
<feature type="domain" description="Histidine kinase" evidence="20">
    <location>
        <begin position="500"/>
        <end position="720"/>
    </location>
</feature>
<dbReference type="PROSITE" id="PS50110">
    <property type="entry name" value="RESPONSE_REGULATORY"/>
    <property type="match status" value="1"/>
</dbReference>
<evidence type="ECO:0000313" key="25">
    <source>
        <dbReference type="Proteomes" id="UP000070186"/>
    </source>
</evidence>
<evidence type="ECO:0000259" key="20">
    <source>
        <dbReference type="PROSITE" id="PS50109"/>
    </source>
</evidence>
<dbReference type="SMART" id="SM00388">
    <property type="entry name" value="HisKA"/>
    <property type="match status" value="1"/>
</dbReference>
<evidence type="ECO:0000259" key="23">
    <source>
        <dbReference type="PROSITE" id="PS50113"/>
    </source>
</evidence>
<dbReference type="SMART" id="SM00091">
    <property type="entry name" value="PAS"/>
    <property type="match status" value="2"/>
</dbReference>
<dbReference type="InterPro" id="IPR001789">
    <property type="entry name" value="Sig_transdc_resp-reg_receiver"/>
</dbReference>
<keyword evidence="9" id="KW-0677">Repeat</keyword>
<feature type="transmembrane region" description="Helical" evidence="19">
    <location>
        <begin position="162"/>
        <end position="182"/>
    </location>
</feature>
<dbReference type="Gene3D" id="3.30.450.20">
    <property type="entry name" value="PAS domain"/>
    <property type="match status" value="2"/>
</dbReference>
<dbReference type="FunFam" id="3.30.565.10:FF:000010">
    <property type="entry name" value="Sensor histidine kinase RcsC"/>
    <property type="match status" value="1"/>
</dbReference>
<dbReference type="SMART" id="SM00387">
    <property type="entry name" value="HATPase_c"/>
    <property type="match status" value="1"/>
</dbReference>
<dbReference type="PROSITE" id="PS50109">
    <property type="entry name" value="HIS_KIN"/>
    <property type="match status" value="1"/>
</dbReference>
<dbReference type="Pfam" id="PF00072">
    <property type="entry name" value="Response_reg"/>
    <property type="match status" value="1"/>
</dbReference>
<feature type="domain" description="PAC" evidence="23">
    <location>
        <begin position="411"/>
        <end position="464"/>
    </location>
</feature>
<dbReference type="InterPro" id="IPR011620">
    <property type="entry name" value="Sig_transdc_His_kinase_LytS_TM"/>
</dbReference>
<keyword evidence="12" id="KW-0067">ATP-binding</keyword>
<dbReference type="Pfam" id="PF02518">
    <property type="entry name" value="HATPase_c"/>
    <property type="match status" value="1"/>
</dbReference>
<dbReference type="Pfam" id="PF00512">
    <property type="entry name" value="HisKA"/>
    <property type="match status" value="1"/>
</dbReference>
<dbReference type="InterPro" id="IPR001610">
    <property type="entry name" value="PAC"/>
</dbReference>
<evidence type="ECO:0000256" key="2">
    <source>
        <dbReference type="ARBA" id="ARBA00004429"/>
    </source>
</evidence>
<evidence type="ECO:0000256" key="13">
    <source>
        <dbReference type="ARBA" id="ARBA00022989"/>
    </source>
</evidence>
<evidence type="ECO:0000256" key="16">
    <source>
        <dbReference type="ARBA" id="ARBA00058004"/>
    </source>
</evidence>
<reference evidence="24 25" key="1">
    <citation type="submission" date="2015-12" db="EMBL/GenBank/DDBJ databases">
        <title>Nitrous oxide reduction kinetics distinguish bacteria harboring typical versus atypical NosZ.</title>
        <authorList>
            <person name="Yoon S."/>
            <person name="Nissen S."/>
            <person name="Park D."/>
            <person name="Sanford R.A."/>
            <person name="Loeffler F.E."/>
        </authorList>
    </citation>
    <scope>NUCLEOTIDE SEQUENCE [LARGE SCALE GENOMIC DNA]</scope>
    <source>
        <strain evidence="24 25">ATCC BAA-841</strain>
    </source>
</reference>
<dbReference type="RefSeq" id="WP_066885970.1">
    <property type="nucleotide sequence ID" value="NZ_LODL01000035.1"/>
</dbReference>
<keyword evidence="6 18" id="KW-0597">Phosphoprotein</keyword>
<dbReference type="SUPFAM" id="SSF55874">
    <property type="entry name" value="ATPase domain of HSP90 chaperone/DNA topoisomerase II/histidine kinase"/>
    <property type="match status" value="1"/>
</dbReference>
<keyword evidence="25" id="KW-1185">Reference proteome</keyword>
<evidence type="ECO:0000256" key="8">
    <source>
        <dbReference type="ARBA" id="ARBA00022692"/>
    </source>
</evidence>
<evidence type="ECO:0000256" key="18">
    <source>
        <dbReference type="PROSITE-ProRule" id="PRU00169"/>
    </source>
</evidence>
<feature type="domain" description="PAS" evidence="22">
    <location>
        <begin position="335"/>
        <end position="407"/>
    </location>
</feature>
<dbReference type="PANTHER" id="PTHR45339:SF1">
    <property type="entry name" value="HYBRID SIGNAL TRANSDUCTION HISTIDINE KINASE J"/>
    <property type="match status" value="1"/>
</dbReference>
<evidence type="ECO:0000256" key="9">
    <source>
        <dbReference type="ARBA" id="ARBA00022737"/>
    </source>
</evidence>
<dbReference type="CDD" id="cd17546">
    <property type="entry name" value="REC_hyHK_CKI1_RcsC-like"/>
    <property type="match status" value="1"/>
</dbReference>
<evidence type="ECO:0000256" key="5">
    <source>
        <dbReference type="ARBA" id="ARBA00022519"/>
    </source>
</evidence>
<evidence type="ECO:0000256" key="15">
    <source>
        <dbReference type="ARBA" id="ARBA00023136"/>
    </source>
</evidence>
<dbReference type="STRING" id="281362.AT959_17625"/>
<dbReference type="CDD" id="cd16922">
    <property type="entry name" value="HATPase_EvgS-ArcB-TorS-like"/>
    <property type="match status" value="1"/>
</dbReference>
<keyword evidence="8 19" id="KW-0812">Transmembrane</keyword>
<comment type="function">
    <text evidence="16">Member of the two-component regulatory system BvgS/BvgA. Phosphorylates BvgA via a four-step phosphorelay in response to environmental signals.</text>
</comment>
<dbReference type="GO" id="GO:0000155">
    <property type="term" value="F:phosphorelay sensor kinase activity"/>
    <property type="evidence" value="ECO:0007669"/>
    <property type="project" value="InterPro"/>
</dbReference>
<dbReference type="SUPFAM" id="SSF52172">
    <property type="entry name" value="CheY-like"/>
    <property type="match status" value="1"/>
</dbReference>
<feature type="domain" description="PAC" evidence="23">
    <location>
        <begin position="282"/>
        <end position="334"/>
    </location>
</feature>
<keyword evidence="4" id="KW-1003">Cell membrane</keyword>
<dbReference type="Gene3D" id="1.10.287.130">
    <property type="match status" value="1"/>
</dbReference>
<dbReference type="PRINTS" id="PR00344">
    <property type="entry name" value="BCTRLSENSOR"/>
</dbReference>
<dbReference type="EMBL" id="LODL01000035">
    <property type="protein sequence ID" value="KXB29745.1"/>
    <property type="molecule type" value="Genomic_DNA"/>
</dbReference>
<proteinExistence type="predicted"/>
<evidence type="ECO:0000313" key="24">
    <source>
        <dbReference type="EMBL" id="KXB29745.1"/>
    </source>
</evidence>
<dbReference type="SMART" id="SM00448">
    <property type="entry name" value="REC"/>
    <property type="match status" value="1"/>
</dbReference>
<dbReference type="InterPro" id="IPR036097">
    <property type="entry name" value="HisK_dim/P_sf"/>
</dbReference>
<dbReference type="CDD" id="cd00130">
    <property type="entry name" value="PAS"/>
    <property type="match status" value="2"/>
</dbReference>
<dbReference type="InterPro" id="IPR036890">
    <property type="entry name" value="HATPase_C_sf"/>
</dbReference>
<dbReference type="PANTHER" id="PTHR45339">
    <property type="entry name" value="HYBRID SIGNAL TRANSDUCTION HISTIDINE KINASE J"/>
    <property type="match status" value="1"/>
</dbReference>